<organism evidence="2 3">
    <name type="scientific">Flavobacterium cheongpyeongense</name>
    <dbReference type="NCBI Taxonomy" id="2212651"/>
    <lineage>
        <taxon>Bacteria</taxon>
        <taxon>Pseudomonadati</taxon>
        <taxon>Bacteroidota</taxon>
        <taxon>Flavobacteriia</taxon>
        <taxon>Flavobacteriales</taxon>
        <taxon>Flavobacteriaceae</taxon>
        <taxon>Flavobacterium</taxon>
    </lineage>
</organism>
<evidence type="ECO:0000313" key="3">
    <source>
        <dbReference type="Proteomes" id="UP000247903"/>
    </source>
</evidence>
<gene>
    <name evidence="2" type="ORF">DMB65_04585</name>
</gene>
<dbReference type="EMBL" id="QJHK01000003">
    <property type="protein sequence ID" value="PXY41846.1"/>
    <property type="molecule type" value="Genomic_DNA"/>
</dbReference>
<comment type="caution">
    <text evidence="2">The sequence shown here is derived from an EMBL/GenBank/DDBJ whole genome shotgun (WGS) entry which is preliminary data.</text>
</comment>
<keyword evidence="1" id="KW-1133">Transmembrane helix</keyword>
<keyword evidence="1" id="KW-0472">Membrane</keyword>
<proteinExistence type="predicted"/>
<name>A0A2V4BRY2_9FLAO</name>
<dbReference type="RefSeq" id="WP_110305501.1">
    <property type="nucleotide sequence ID" value="NZ_QJHK01000003.1"/>
</dbReference>
<evidence type="ECO:0000313" key="2">
    <source>
        <dbReference type="EMBL" id="PXY41846.1"/>
    </source>
</evidence>
<dbReference type="OrthoDB" id="2942906at2"/>
<protein>
    <submittedName>
        <fullName evidence="2">Uncharacterized protein</fullName>
    </submittedName>
</protein>
<accession>A0A2V4BRY2</accession>
<sequence>MEKIIPYILEVAVIIFSLSVFYIFKIYWPKYFESKATNQATKEDIGEITEIIEHIKSDLLQQNEFLKAHLLLTNQHQLDIKSAEREAIFDFNKRKSVWIYSLIRFSFFKYDLENYREINRLTYLEYQERQYEYDLAAAHLTLFMHDNEFTALKEELIAEVIELHKIVSSTTYSLFDAFIKAEMRLVIEKNNPSEQSKIRYEMIEELLSIQNKYKETTENQFEKVEALDIQMRDLLCNRLKILETATTGNLNRKDSDN</sequence>
<evidence type="ECO:0000256" key="1">
    <source>
        <dbReference type="SAM" id="Phobius"/>
    </source>
</evidence>
<feature type="transmembrane region" description="Helical" evidence="1">
    <location>
        <begin position="7"/>
        <end position="28"/>
    </location>
</feature>
<dbReference type="AlphaFoldDB" id="A0A2V4BRY2"/>
<keyword evidence="1" id="KW-0812">Transmembrane</keyword>
<reference evidence="2 3" key="1">
    <citation type="submission" date="2018-05" db="EMBL/GenBank/DDBJ databases">
        <title>Flavobacterium sp. strain IMCC34759, incomplete genome.</title>
        <authorList>
            <person name="Joung Y."/>
            <person name="Cho J."/>
        </authorList>
    </citation>
    <scope>NUCLEOTIDE SEQUENCE [LARGE SCALE GENOMIC DNA]</scope>
    <source>
        <strain evidence="2 3">IMCC34759</strain>
    </source>
</reference>
<dbReference type="Proteomes" id="UP000247903">
    <property type="component" value="Unassembled WGS sequence"/>
</dbReference>
<keyword evidence="3" id="KW-1185">Reference proteome</keyword>